<evidence type="ECO:0000313" key="2">
    <source>
        <dbReference type="EMBL" id="EHL04616.1"/>
    </source>
</evidence>
<comment type="caution">
    <text evidence="2">The sequence shown here is derived from an EMBL/GenBank/DDBJ whole genome shotgun (WGS) entry which is preliminary data.</text>
</comment>
<dbReference type="InterPro" id="IPR046981">
    <property type="entry name" value="G1P_cyt_trans"/>
</dbReference>
<feature type="domain" description="Nucleotidyl transferase" evidence="1">
    <location>
        <begin position="2"/>
        <end position="232"/>
    </location>
</feature>
<dbReference type="GO" id="GO:0009243">
    <property type="term" value="P:O antigen biosynthetic process"/>
    <property type="evidence" value="ECO:0007669"/>
    <property type="project" value="InterPro"/>
</dbReference>
<dbReference type="HOGENOM" id="CLU_029499_10_0_9"/>
<accession>G9XUP4</accession>
<dbReference type="PATRIC" id="fig|537010.4.peg.4380"/>
<name>G9XUP4_DESHA</name>
<dbReference type="Proteomes" id="UP000004416">
    <property type="component" value="Unassembled WGS sequence"/>
</dbReference>
<dbReference type="NCBIfam" id="TIGR02623">
    <property type="entry name" value="G1P_cyt_trans"/>
    <property type="match status" value="1"/>
</dbReference>
<protein>
    <submittedName>
        <fullName evidence="2">Glucose-1-phosphate cytidylyltransferase</fullName>
    </submittedName>
</protein>
<dbReference type="AlphaFoldDB" id="G9XUP4"/>
<dbReference type="SUPFAM" id="SSF53448">
    <property type="entry name" value="Nucleotide-diphospho-sugar transferases"/>
    <property type="match status" value="1"/>
</dbReference>
<keyword evidence="2" id="KW-0548">Nucleotidyltransferase</keyword>
<dbReference type="RefSeq" id="WP_005816281.1">
    <property type="nucleotide sequence ID" value="NZ_JH414491.1"/>
</dbReference>
<proteinExistence type="predicted"/>
<dbReference type="InterPro" id="IPR029044">
    <property type="entry name" value="Nucleotide-diphossugar_trans"/>
</dbReference>
<dbReference type="PANTHER" id="PTHR47183:SF1">
    <property type="entry name" value="GLUCOSE-1-PHOSPHATE CYTIDYLYLTRANSFERASE"/>
    <property type="match status" value="1"/>
</dbReference>
<evidence type="ECO:0000259" key="1">
    <source>
        <dbReference type="Pfam" id="PF00483"/>
    </source>
</evidence>
<dbReference type="CDD" id="cd02524">
    <property type="entry name" value="G1P_cytidylyltransferase"/>
    <property type="match status" value="1"/>
</dbReference>
<evidence type="ECO:0000313" key="3">
    <source>
        <dbReference type="Proteomes" id="UP000004416"/>
    </source>
</evidence>
<dbReference type="InterPro" id="IPR013446">
    <property type="entry name" value="G1P_cyt_trans-like"/>
</dbReference>
<dbReference type="GO" id="GO:0047343">
    <property type="term" value="F:glucose-1-phosphate cytidylyltransferase activity"/>
    <property type="evidence" value="ECO:0007669"/>
    <property type="project" value="InterPro"/>
</dbReference>
<dbReference type="EMBL" id="AFZX01000131">
    <property type="protein sequence ID" value="EHL04616.1"/>
    <property type="molecule type" value="Genomic_DNA"/>
</dbReference>
<keyword evidence="2" id="KW-0808">Transferase</keyword>
<dbReference type="InterPro" id="IPR005835">
    <property type="entry name" value="NTP_transferase_dom"/>
</dbReference>
<gene>
    <name evidence="2" type="ORF">HMPREF0322_04703</name>
</gene>
<dbReference type="PANTHER" id="PTHR47183">
    <property type="entry name" value="GLUCOSE-1-PHOSPHATE CYTIDYLYLTRANSFERASE-RELATED"/>
    <property type="match status" value="1"/>
</dbReference>
<reference evidence="2 3" key="1">
    <citation type="submission" date="2011-08" db="EMBL/GenBank/DDBJ databases">
        <authorList>
            <person name="Weinstock G."/>
            <person name="Sodergren E."/>
            <person name="Clifton S."/>
            <person name="Fulton L."/>
            <person name="Fulton B."/>
            <person name="Courtney L."/>
            <person name="Fronick C."/>
            <person name="Harrison M."/>
            <person name="Strong C."/>
            <person name="Farmer C."/>
            <person name="Delahaunty K."/>
            <person name="Markovic C."/>
            <person name="Hall O."/>
            <person name="Minx P."/>
            <person name="Tomlinson C."/>
            <person name="Mitreva M."/>
            <person name="Hou S."/>
            <person name="Chen J."/>
            <person name="Wollam A."/>
            <person name="Pepin K.H."/>
            <person name="Johnson M."/>
            <person name="Bhonagiri V."/>
            <person name="Zhang X."/>
            <person name="Suruliraj S."/>
            <person name="Warren W."/>
            <person name="Chinwalla A."/>
            <person name="Mardis E.R."/>
            <person name="Wilson R.K."/>
        </authorList>
    </citation>
    <scope>NUCLEOTIDE SEQUENCE [LARGE SCALE GENOMIC DNA]</scope>
    <source>
        <strain evidence="2 3">DP7</strain>
    </source>
</reference>
<sequence length="259" mass="29986">MKVVILAGGFGTRISEESHLKPKPMIEIGDAPILWHIMKYYSYYGFNDFIICCGYKGYVIKEYFADYYLHRSDVTFDFSQNNEMTIHSNVAEPWRVTVVDTGLKTQTGARIKRIQKYMNKEAFMMTYGDGVSDVNITELLEFHKSHRKIATMTAIQPGGRFGVLDIDEHQSVQKFTEKAKEDGGWINGGFMVLEPQVFDYLDDSEDLIFERKPLEELAMDGNLVAYKHKGFWQCLDTLRDKSRLEGMWLSGNAPWKVWR</sequence>
<dbReference type="Pfam" id="PF00483">
    <property type="entry name" value="NTP_transferase"/>
    <property type="match status" value="1"/>
</dbReference>
<dbReference type="Gene3D" id="3.90.550.10">
    <property type="entry name" value="Spore Coat Polysaccharide Biosynthesis Protein SpsA, Chain A"/>
    <property type="match status" value="1"/>
</dbReference>
<organism evidence="2 3">
    <name type="scientific">Desulfitobacterium hafniense DP7</name>
    <dbReference type="NCBI Taxonomy" id="537010"/>
    <lineage>
        <taxon>Bacteria</taxon>
        <taxon>Bacillati</taxon>
        <taxon>Bacillota</taxon>
        <taxon>Clostridia</taxon>
        <taxon>Eubacteriales</taxon>
        <taxon>Desulfitobacteriaceae</taxon>
        <taxon>Desulfitobacterium</taxon>
    </lineage>
</organism>